<protein>
    <submittedName>
        <fullName evidence="1">Uncharacterized protein</fullName>
    </submittedName>
</protein>
<dbReference type="EMBL" id="JAANQT010007636">
    <property type="protein sequence ID" value="KAG1285937.1"/>
    <property type="molecule type" value="Genomic_DNA"/>
</dbReference>
<dbReference type="AlphaFoldDB" id="A0A9P7BJJ4"/>
<dbReference type="Proteomes" id="UP000716291">
    <property type="component" value="Unassembled WGS sequence"/>
</dbReference>
<proteinExistence type="predicted"/>
<organism evidence="1 2">
    <name type="scientific">Rhizopus oryzae</name>
    <name type="common">Mucormycosis agent</name>
    <name type="synonym">Rhizopus arrhizus var. delemar</name>
    <dbReference type="NCBI Taxonomy" id="64495"/>
    <lineage>
        <taxon>Eukaryota</taxon>
        <taxon>Fungi</taxon>
        <taxon>Fungi incertae sedis</taxon>
        <taxon>Mucoromycota</taxon>
        <taxon>Mucoromycotina</taxon>
        <taxon>Mucoromycetes</taxon>
        <taxon>Mucorales</taxon>
        <taxon>Mucorineae</taxon>
        <taxon>Rhizopodaceae</taxon>
        <taxon>Rhizopus</taxon>
    </lineage>
</organism>
<accession>A0A9P7BJJ4</accession>
<name>A0A9P7BJJ4_RHIOR</name>
<gene>
    <name evidence="1" type="ORF">G6F64_014225</name>
</gene>
<evidence type="ECO:0000313" key="1">
    <source>
        <dbReference type="EMBL" id="KAG1285937.1"/>
    </source>
</evidence>
<reference evidence="1" key="1">
    <citation type="journal article" date="2020" name="Microb. Genom.">
        <title>Genetic diversity of clinical and environmental Mucorales isolates obtained from an investigation of mucormycosis cases among solid organ transplant recipients.</title>
        <authorList>
            <person name="Nguyen M.H."/>
            <person name="Kaul D."/>
            <person name="Muto C."/>
            <person name="Cheng S.J."/>
            <person name="Richter R.A."/>
            <person name="Bruno V.M."/>
            <person name="Liu G."/>
            <person name="Beyhan S."/>
            <person name="Sundermann A.J."/>
            <person name="Mounaud S."/>
            <person name="Pasculle A.W."/>
            <person name="Nierman W.C."/>
            <person name="Driscoll E."/>
            <person name="Cumbie R."/>
            <person name="Clancy C.J."/>
            <person name="Dupont C.L."/>
        </authorList>
    </citation>
    <scope>NUCLEOTIDE SEQUENCE</scope>
    <source>
        <strain evidence="1">GL11</strain>
    </source>
</reference>
<keyword evidence="2" id="KW-1185">Reference proteome</keyword>
<evidence type="ECO:0000313" key="2">
    <source>
        <dbReference type="Proteomes" id="UP000716291"/>
    </source>
</evidence>
<sequence length="165" mass="17950">MASRVRRYSPRDLRMPSHSSFSSLVSISGSICCCSAEELRVEVAASSVKKPARLASALLAMAVVRVTPVWILRAQSLIRRSLISERCVTISTDSLMLAKLTSPTTHMRMIMASKTEKPPARRVPSFIFFILPPASSQALGCGFRQLPGAGRMPSPLQARRPQAPG</sequence>
<comment type="caution">
    <text evidence="1">The sequence shown here is derived from an EMBL/GenBank/DDBJ whole genome shotgun (WGS) entry which is preliminary data.</text>
</comment>